<organism evidence="2 3">
    <name type="scientific">Methanobrevibacter millerae</name>
    <dbReference type="NCBI Taxonomy" id="230361"/>
    <lineage>
        <taxon>Archaea</taxon>
        <taxon>Methanobacteriati</taxon>
        <taxon>Methanobacteriota</taxon>
        <taxon>Methanomada group</taxon>
        <taxon>Methanobacteria</taxon>
        <taxon>Methanobacteriales</taxon>
        <taxon>Methanobacteriaceae</taxon>
        <taxon>Methanobrevibacter</taxon>
    </lineage>
</organism>
<evidence type="ECO:0000259" key="1">
    <source>
        <dbReference type="SMART" id="SM00479"/>
    </source>
</evidence>
<dbReference type="GO" id="GO:0005829">
    <property type="term" value="C:cytosol"/>
    <property type="evidence" value="ECO:0007669"/>
    <property type="project" value="TreeGrafter"/>
</dbReference>
<dbReference type="InterPro" id="IPR036397">
    <property type="entry name" value="RNaseH_sf"/>
</dbReference>
<dbReference type="FunFam" id="3.30.420.10:FF:000045">
    <property type="entry name" value="3'-5' exonuclease DinG"/>
    <property type="match status" value="1"/>
</dbReference>
<dbReference type="SUPFAM" id="SSF53098">
    <property type="entry name" value="Ribonuclease H-like"/>
    <property type="match status" value="1"/>
</dbReference>
<reference evidence="2" key="1">
    <citation type="submission" date="2019-04" db="EMBL/GenBank/DDBJ databases">
        <title>Evolution of Biomass-Degrading Anaerobic Consortia Revealed by Metagenomics.</title>
        <authorList>
            <person name="Peng X."/>
        </authorList>
    </citation>
    <scope>NUCLEOTIDE SEQUENCE</scope>
    <source>
        <strain evidence="2">SIG12</strain>
    </source>
</reference>
<dbReference type="CDD" id="cd06127">
    <property type="entry name" value="DEDDh"/>
    <property type="match status" value="1"/>
</dbReference>
<evidence type="ECO:0000313" key="2">
    <source>
        <dbReference type="EMBL" id="MBE6504774.1"/>
    </source>
</evidence>
<dbReference type="PANTHER" id="PTHR30231">
    <property type="entry name" value="DNA POLYMERASE III SUBUNIT EPSILON"/>
    <property type="match status" value="1"/>
</dbReference>
<keyword evidence="2" id="KW-0269">Exonuclease</keyword>
<dbReference type="PANTHER" id="PTHR30231:SF37">
    <property type="entry name" value="EXODEOXYRIBONUCLEASE 10"/>
    <property type="match status" value="1"/>
</dbReference>
<dbReference type="InterPro" id="IPR013520">
    <property type="entry name" value="Ribonucl_H"/>
</dbReference>
<protein>
    <submittedName>
        <fullName evidence="2">3'-5' exonuclease</fullName>
    </submittedName>
</protein>
<dbReference type="AlphaFoldDB" id="A0A8T3VKT2"/>
<dbReference type="Pfam" id="PF00929">
    <property type="entry name" value="RNase_T"/>
    <property type="match status" value="1"/>
</dbReference>
<comment type="caution">
    <text evidence="2">The sequence shown here is derived from an EMBL/GenBank/DDBJ whole genome shotgun (WGS) entry which is preliminary data.</text>
</comment>
<dbReference type="SMART" id="SM00479">
    <property type="entry name" value="EXOIII"/>
    <property type="match status" value="1"/>
</dbReference>
<dbReference type="InterPro" id="IPR012337">
    <property type="entry name" value="RNaseH-like_sf"/>
</dbReference>
<keyword evidence="2" id="KW-0378">Hydrolase</keyword>
<proteinExistence type="predicted"/>
<dbReference type="GO" id="GO:0008408">
    <property type="term" value="F:3'-5' exonuclease activity"/>
    <property type="evidence" value="ECO:0007669"/>
    <property type="project" value="TreeGrafter"/>
</dbReference>
<gene>
    <name evidence="2" type="ORF">E7Z73_03380</name>
</gene>
<dbReference type="EMBL" id="SUTE01000028">
    <property type="protein sequence ID" value="MBE6504774.1"/>
    <property type="molecule type" value="Genomic_DNA"/>
</dbReference>
<dbReference type="Gene3D" id="3.30.420.10">
    <property type="entry name" value="Ribonuclease H-like superfamily/Ribonuclease H"/>
    <property type="match status" value="1"/>
</dbReference>
<evidence type="ECO:0000313" key="3">
    <source>
        <dbReference type="Proteomes" id="UP000762703"/>
    </source>
</evidence>
<feature type="domain" description="Exonuclease" evidence="1">
    <location>
        <begin position="17"/>
        <end position="188"/>
    </location>
</feature>
<sequence length="233" mass="27294">MVNKILLIDDLWGIQIKIIFFDTETTGLDFRNCKIIELAMVTVENGEIIEEYDEFINIHQPIPPGITRITSITNDMIKNEGIEEESVAQDLKERLTPDTLMIAHNAQFDLSFIYYLLKRNFPAEADDIVSSLNWIDTYTVLKDRKKYPHKLIDAVHHYDIEEVHFHRAIDDTKALYEVTKALKRERNDLVEYVNVFGYNPKYGVSGLTFPFIEYKAQYYSNFMKSDDDILPRK</sequence>
<dbReference type="Proteomes" id="UP000762703">
    <property type="component" value="Unassembled WGS sequence"/>
</dbReference>
<accession>A0A8T3VKT2</accession>
<dbReference type="GO" id="GO:0003676">
    <property type="term" value="F:nucleic acid binding"/>
    <property type="evidence" value="ECO:0007669"/>
    <property type="project" value="InterPro"/>
</dbReference>
<keyword evidence="2" id="KW-0540">Nuclease</keyword>
<name>A0A8T3VKT2_9EURY</name>
<dbReference type="GO" id="GO:0045004">
    <property type="term" value="P:DNA replication proofreading"/>
    <property type="evidence" value="ECO:0007669"/>
    <property type="project" value="TreeGrafter"/>
</dbReference>